<dbReference type="GO" id="GO:0006900">
    <property type="term" value="P:vesicle budding from membrane"/>
    <property type="evidence" value="ECO:0007669"/>
    <property type="project" value="TreeGrafter"/>
</dbReference>
<dbReference type="GO" id="GO:0032511">
    <property type="term" value="P:late endosome to vacuole transport via multivesicular body sorting pathway"/>
    <property type="evidence" value="ECO:0007669"/>
    <property type="project" value="TreeGrafter"/>
</dbReference>
<comment type="similarity">
    <text evidence="1">Belongs to the SNF7 family.</text>
</comment>
<evidence type="ECO:0008006" key="5">
    <source>
        <dbReference type="Google" id="ProtNLM"/>
    </source>
</evidence>
<dbReference type="Pfam" id="PF25880">
    <property type="entry name" value="WHD_CHMP7_1st"/>
    <property type="match status" value="1"/>
</dbReference>
<dbReference type="GO" id="GO:0005771">
    <property type="term" value="C:multivesicular body"/>
    <property type="evidence" value="ECO:0007669"/>
    <property type="project" value="TreeGrafter"/>
</dbReference>
<dbReference type="OrthoDB" id="10250120at2759"/>
<dbReference type="GO" id="GO:0000815">
    <property type="term" value="C:ESCRT III complex"/>
    <property type="evidence" value="ECO:0007669"/>
    <property type="project" value="TreeGrafter"/>
</dbReference>
<evidence type="ECO:0000313" key="4">
    <source>
        <dbReference type="Proteomes" id="UP000494040"/>
    </source>
</evidence>
<evidence type="ECO:0000256" key="2">
    <source>
        <dbReference type="SAM" id="Coils"/>
    </source>
</evidence>
<gene>
    <name evidence="3" type="primary">106666270</name>
</gene>
<keyword evidence="2" id="KW-0175">Coiled coil</keyword>
<protein>
    <recommendedName>
        <fullName evidence="5">Charged multivesicular body protein 7</fullName>
    </recommendedName>
</protein>
<dbReference type="InterPro" id="IPR005024">
    <property type="entry name" value="Snf7_fam"/>
</dbReference>
<dbReference type="AlphaFoldDB" id="A0A8I6RRU3"/>
<reference evidence="3" key="1">
    <citation type="submission" date="2022-01" db="UniProtKB">
        <authorList>
            <consortium name="EnsemblMetazoa"/>
        </authorList>
    </citation>
    <scope>IDENTIFICATION</scope>
</reference>
<name>A0A8I6RRU3_CIMLE</name>
<dbReference type="Pfam" id="PF03357">
    <property type="entry name" value="Snf7"/>
    <property type="match status" value="1"/>
</dbReference>
<dbReference type="OMA" id="LQLQFMR"/>
<evidence type="ECO:0000256" key="1">
    <source>
        <dbReference type="ARBA" id="ARBA00006190"/>
    </source>
</evidence>
<dbReference type="PANTHER" id="PTHR22761">
    <property type="entry name" value="CHARGED MULTIVESICULAR BODY PROTEIN"/>
    <property type="match status" value="1"/>
</dbReference>
<evidence type="ECO:0000313" key="3">
    <source>
        <dbReference type="EnsemblMetazoa" id="XP_014248838.1"/>
    </source>
</evidence>
<accession>A0A8I6RRU3</accession>
<dbReference type="EnsemblMetazoa" id="XM_014393352.2">
    <property type="protein sequence ID" value="XP_014248838.1"/>
    <property type="gene ID" value="LOC106666270"/>
</dbReference>
<proteinExistence type="inferred from homology"/>
<organism evidence="3 4">
    <name type="scientific">Cimex lectularius</name>
    <name type="common">Bed bug</name>
    <name type="synonym">Acanthia lectularia</name>
    <dbReference type="NCBI Taxonomy" id="79782"/>
    <lineage>
        <taxon>Eukaryota</taxon>
        <taxon>Metazoa</taxon>
        <taxon>Ecdysozoa</taxon>
        <taxon>Arthropoda</taxon>
        <taxon>Hexapoda</taxon>
        <taxon>Insecta</taxon>
        <taxon>Pterygota</taxon>
        <taxon>Neoptera</taxon>
        <taxon>Paraneoptera</taxon>
        <taxon>Hemiptera</taxon>
        <taxon>Heteroptera</taxon>
        <taxon>Panheteroptera</taxon>
        <taxon>Cimicomorpha</taxon>
        <taxon>Cimicidae</taxon>
        <taxon>Cimex</taxon>
    </lineage>
</organism>
<feature type="coiled-coil region" evidence="2">
    <location>
        <begin position="222"/>
        <end position="249"/>
    </location>
</feature>
<keyword evidence="4" id="KW-1185">Reference proteome</keyword>
<dbReference type="GO" id="GO:0009898">
    <property type="term" value="C:cytoplasmic side of plasma membrane"/>
    <property type="evidence" value="ECO:0007669"/>
    <property type="project" value="TreeGrafter"/>
</dbReference>
<dbReference type="Gene3D" id="6.10.140.1230">
    <property type="match status" value="1"/>
</dbReference>
<dbReference type="KEGG" id="clec:106666270"/>
<sequence length="409" mass="47134">MSKTWKKPESNEDKRLNVLFSPFRKREFNPIDYDSKLNYWKEEIDKLCRKSQNATFTVTKLQREFTRNKKSPSCIPTVVEELLRSGDAMLLDSFLKINPSLSWGGWVVSSLIVTPTVWSFKKLLEALDYGKDNEQCYVSIQYLKALGGDIVQKCERESTYVMTKENFIKGAFHYREVPNETVDLLVRYLMIEKKCLVLKTDGKEFLKIGSQVKDFTESETVFALLEDNRKHLEHTIETLEKEKNDCMDLVRKQLKDGNKILAKNTLRKCKELEKFIQKKCSTLMNLDSLITRIHEIKSDSEILKAYKLGLSALKNNLKQGELDENSVDETMSEIQEVTEMHEDIQSILSLPITPNDDSKLEEELSEILASDIPEKEDSIEIDLPSVPISPLANKEKFTNKGLIFEPVGL</sequence>
<dbReference type="Proteomes" id="UP000494040">
    <property type="component" value="Unassembled WGS sequence"/>
</dbReference>
<dbReference type="PANTHER" id="PTHR22761:SF21">
    <property type="entry name" value="CHARGED MULTIVESICULAR BODY PROTEIN 7"/>
    <property type="match status" value="1"/>
</dbReference>